<keyword evidence="4" id="KW-0539">Nucleus</keyword>
<comment type="subcellular location">
    <subcellularLocation>
        <location evidence="1">Nucleus</location>
    </subcellularLocation>
</comment>
<evidence type="ECO:0000256" key="2">
    <source>
        <dbReference type="ARBA" id="ARBA00022664"/>
    </source>
</evidence>
<dbReference type="GO" id="GO:0000398">
    <property type="term" value="P:mRNA splicing, via spliceosome"/>
    <property type="evidence" value="ECO:0007669"/>
    <property type="project" value="InterPro"/>
</dbReference>
<dbReference type="InterPro" id="IPR027104">
    <property type="entry name" value="Prp3"/>
</dbReference>
<name>A0A9Q0ASA3_9PEZI</name>
<organism evidence="8 9">
    <name type="scientific">Neoarthrinium moseri</name>
    <dbReference type="NCBI Taxonomy" id="1658444"/>
    <lineage>
        <taxon>Eukaryota</taxon>
        <taxon>Fungi</taxon>
        <taxon>Dikarya</taxon>
        <taxon>Ascomycota</taxon>
        <taxon>Pezizomycotina</taxon>
        <taxon>Sordariomycetes</taxon>
        <taxon>Xylariomycetidae</taxon>
        <taxon>Amphisphaeriales</taxon>
        <taxon>Apiosporaceae</taxon>
        <taxon>Neoarthrinium</taxon>
    </lineage>
</organism>
<keyword evidence="3" id="KW-0508">mRNA splicing</keyword>
<proteinExistence type="predicted"/>
<dbReference type="GO" id="GO:0046540">
    <property type="term" value="C:U4/U6 x U5 tri-snRNP complex"/>
    <property type="evidence" value="ECO:0007669"/>
    <property type="project" value="InterPro"/>
</dbReference>
<dbReference type="EMBL" id="JAFIMR010000010">
    <property type="protein sequence ID" value="KAI1873669.1"/>
    <property type="molecule type" value="Genomic_DNA"/>
</dbReference>
<feature type="region of interest" description="Disordered" evidence="5">
    <location>
        <begin position="1"/>
        <end position="131"/>
    </location>
</feature>
<feature type="compositionally biased region" description="Polar residues" evidence="5">
    <location>
        <begin position="80"/>
        <end position="105"/>
    </location>
</feature>
<dbReference type="InterPro" id="IPR013881">
    <property type="entry name" value="Pre-mRNA_splic_Prp3_dom"/>
</dbReference>
<feature type="compositionally biased region" description="Low complexity" evidence="5">
    <location>
        <begin position="29"/>
        <end position="58"/>
    </location>
</feature>
<dbReference type="Proteomes" id="UP000829685">
    <property type="component" value="Unassembled WGS sequence"/>
</dbReference>
<comment type="caution">
    <text evidence="8">The sequence shown here is derived from an EMBL/GenBank/DDBJ whole genome shotgun (WGS) entry which is preliminary data.</text>
</comment>
<evidence type="ECO:0000259" key="6">
    <source>
        <dbReference type="Pfam" id="PF06544"/>
    </source>
</evidence>
<evidence type="ECO:0000313" key="9">
    <source>
        <dbReference type="Proteomes" id="UP000829685"/>
    </source>
</evidence>
<feature type="domain" description="Small nuclear ribonucleoprotein Prp3 C-terminal" evidence="6">
    <location>
        <begin position="341"/>
        <end position="480"/>
    </location>
</feature>
<evidence type="ECO:0000256" key="5">
    <source>
        <dbReference type="SAM" id="MobiDB-lite"/>
    </source>
</evidence>
<dbReference type="OrthoDB" id="10264544at2759"/>
<dbReference type="Pfam" id="PF06544">
    <property type="entry name" value="Prp3_C"/>
    <property type="match status" value="1"/>
</dbReference>
<dbReference type="CDD" id="cd24162">
    <property type="entry name" value="Prp3_C"/>
    <property type="match status" value="1"/>
</dbReference>
<evidence type="ECO:0000313" key="8">
    <source>
        <dbReference type="EMBL" id="KAI1873669.1"/>
    </source>
</evidence>
<evidence type="ECO:0000256" key="1">
    <source>
        <dbReference type="ARBA" id="ARBA00004123"/>
    </source>
</evidence>
<feature type="domain" description="Pre-mRNA-splicing factor 3" evidence="7">
    <location>
        <begin position="114"/>
        <end position="317"/>
    </location>
</feature>
<evidence type="ECO:0000259" key="7">
    <source>
        <dbReference type="Pfam" id="PF08572"/>
    </source>
</evidence>
<dbReference type="InterPro" id="IPR010541">
    <property type="entry name" value="Prp3_C"/>
</dbReference>
<protein>
    <submittedName>
        <fullName evidence="8">Uncharacterized protein</fullName>
    </submittedName>
</protein>
<evidence type="ECO:0000256" key="3">
    <source>
        <dbReference type="ARBA" id="ARBA00023187"/>
    </source>
</evidence>
<dbReference type="PANTHER" id="PTHR14212">
    <property type="entry name" value="U4/U6-ASSOCIATED RNA SPLICING FACTOR-RELATED"/>
    <property type="match status" value="1"/>
</dbReference>
<accession>A0A9Q0ASA3</accession>
<feature type="compositionally biased region" description="Polar residues" evidence="5">
    <location>
        <begin position="115"/>
        <end position="127"/>
    </location>
</feature>
<keyword evidence="2" id="KW-0507">mRNA processing</keyword>
<gene>
    <name evidence="8" type="ORF">JX265_005291</name>
</gene>
<sequence>MDRHGSPSLGPRNDASSRITKPDAGGGAAADKLAALKARVAAAISGSGSAAASASASAQTQQKKGLNVELHPALADTWKPASSSRANEAKQQSRPRQPQAGQSKPQKPDEAKSNPYFNPSLQGPQQRQPRHLRFHEKGKFIEQGQALRRQAKLEELKKRIASTSKRAGIDEDADVEKNFVVDAPPDVEWWDEGLLVDNSYDAPKLDGPDAIVTPYIQHPVQIEPDGPEVVVKPMYLTAKEQKKIRRQRRHQDMKEEQAKQRLGLLPAPVPRLKLGNMMRTMGEQAVKDPTQIEAMVRSQIREREETHLQMNADRQLTKEEREEKLQRNQEADANKGLHLLVFKIMNLSNGSHRWKINRNSEDLGATGLALLNPRFNLVIMEGGPYAIRKLRHLMVDRIDWGESAPSRVAEGKNEGLREWLKAENEDGSLKDLSANKCVLLFDGEVKTRAFKKFSSRVTESDSEAREFLARVKMENFWNLAKSTS</sequence>
<keyword evidence="9" id="KW-1185">Reference proteome</keyword>
<dbReference type="PANTHER" id="PTHR14212:SF0">
    <property type="entry name" value="U4_U6 SMALL NUCLEAR RIBONUCLEOPROTEIN PRP3"/>
    <property type="match status" value="1"/>
</dbReference>
<reference evidence="8" key="1">
    <citation type="submission" date="2021-03" db="EMBL/GenBank/DDBJ databases">
        <title>Revisited historic fungal species revealed as producer of novel bioactive compounds through whole genome sequencing and comparative genomics.</title>
        <authorList>
            <person name="Vignolle G.A."/>
            <person name="Hochenegger N."/>
            <person name="Mach R.L."/>
            <person name="Mach-Aigner A.R."/>
            <person name="Javad Rahimi M."/>
            <person name="Salim K.A."/>
            <person name="Chan C.M."/>
            <person name="Lim L.B.L."/>
            <person name="Cai F."/>
            <person name="Druzhinina I.S."/>
            <person name="U'Ren J.M."/>
            <person name="Derntl C."/>
        </authorList>
    </citation>
    <scope>NUCLEOTIDE SEQUENCE</scope>
    <source>
        <strain evidence="8">TUCIM 5799</strain>
    </source>
</reference>
<dbReference type="Pfam" id="PF08572">
    <property type="entry name" value="PRP3"/>
    <property type="match status" value="1"/>
</dbReference>
<dbReference type="AlphaFoldDB" id="A0A9Q0ASA3"/>
<evidence type="ECO:0000256" key="4">
    <source>
        <dbReference type="ARBA" id="ARBA00023242"/>
    </source>
</evidence>